<evidence type="ECO:0000313" key="14">
    <source>
        <dbReference type="EMBL" id="GLS26862.1"/>
    </source>
</evidence>
<comment type="catalytic activity">
    <reaction evidence="10 11">
        <text>uridine(2552) in 23S rRNA + S-adenosyl-L-methionine = 2'-O-methyluridine(2552) in 23S rRNA + S-adenosyl-L-homocysteine + H(+)</text>
        <dbReference type="Rhea" id="RHEA:42720"/>
        <dbReference type="Rhea" id="RHEA-COMP:10202"/>
        <dbReference type="Rhea" id="RHEA-COMP:10203"/>
        <dbReference type="ChEBI" id="CHEBI:15378"/>
        <dbReference type="ChEBI" id="CHEBI:57856"/>
        <dbReference type="ChEBI" id="CHEBI:59789"/>
        <dbReference type="ChEBI" id="CHEBI:65315"/>
        <dbReference type="ChEBI" id="CHEBI:74478"/>
        <dbReference type="EC" id="2.1.1.166"/>
    </reaction>
</comment>
<dbReference type="PANTHER" id="PTHR10920">
    <property type="entry name" value="RIBOSOMAL RNA METHYLTRANSFERASE"/>
    <property type="match status" value="1"/>
</dbReference>
<dbReference type="InterPro" id="IPR050082">
    <property type="entry name" value="RNA_methyltr_RlmE"/>
</dbReference>
<gene>
    <name evidence="11 14" type="primary">rlmE</name>
    <name evidence="11" type="synonym">ftsJ</name>
    <name evidence="11" type="synonym">rrmJ</name>
    <name evidence="14" type="ORF">GCM10007877_25810</name>
</gene>
<evidence type="ECO:0000313" key="15">
    <source>
        <dbReference type="Proteomes" id="UP001156870"/>
    </source>
</evidence>
<dbReference type="Gene3D" id="3.40.50.150">
    <property type="entry name" value="Vaccinia Virus protein VP39"/>
    <property type="match status" value="1"/>
</dbReference>
<dbReference type="InterPro" id="IPR015507">
    <property type="entry name" value="rRNA-MeTfrase_E"/>
</dbReference>
<dbReference type="EMBL" id="BSPD01000062">
    <property type="protein sequence ID" value="GLS26862.1"/>
    <property type="molecule type" value="Genomic_DNA"/>
</dbReference>
<dbReference type="Pfam" id="PF01728">
    <property type="entry name" value="FtsJ"/>
    <property type="match status" value="1"/>
</dbReference>
<comment type="function">
    <text evidence="5 11">Specifically methylates the uridine in position 2552 of 23S rRNA at the 2'-O position of the ribose in the fully assembled 50S ribosomal subunit.</text>
</comment>
<keyword evidence="15" id="KW-1185">Reference proteome</keyword>
<dbReference type="FunFam" id="3.40.50.150:FF:000005">
    <property type="entry name" value="Ribosomal RNA large subunit methyltransferase E"/>
    <property type="match status" value="1"/>
</dbReference>
<evidence type="ECO:0000259" key="13">
    <source>
        <dbReference type="Pfam" id="PF01728"/>
    </source>
</evidence>
<dbReference type="PANTHER" id="PTHR10920:SF18">
    <property type="entry name" value="RRNA METHYLTRANSFERASE 2, MITOCHONDRIAL"/>
    <property type="match status" value="1"/>
</dbReference>
<evidence type="ECO:0000256" key="2">
    <source>
        <dbReference type="ARBA" id="ARBA00022603"/>
    </source>
</evidence>
<evidence type="ECO:0000256" key="12">
    <source>
        <dbReference type="PIRSR" id="PIRSR005461-1"/>
    </source>
</evidence>
<feature type="binding site" evidence="11">
    <location>
        <position position="70"/>
    </location>
    <ligand>
        <name>S-adenosyl-L-methionine</name>
        <dbReference type="ChEBI" id="CHEBI:59789"/>
    </ligand>
</feature>
<protein>
    <recommendedName>
        <fullName evidence="7 11">Ribosomal RNA large subunit methyltransferase E</fullName>
        <ecNumber evidence="6 11">2.1.1.166</ecNumber>
    </recommendedName>
    <alternativeName>
        <fullName evidence="9 11">23S rRNA Um2552 methyltransferase</fullName>
    </alternativeName>
    <alternativeName>
        <fullName evidence="8 11">rRNA (uridine-2'-O-)-methyltransferase</fullName>
    </alternativeName>
</protein>
<comment type="caution">
    <text evidence="14">The sequence shown here is derived from an EMBL/GenBank/DDBJ whole genome shotgun (WGS) entry which is preliminary data.</text>
</comment>
<feature type="binding site" evidence="11">
    <location>
        <position position="114"/>
    </location>
    <ligand>
        <name>S-adenosyl-L-methionine</name>
        <dbReference type="ChEBI" id="CHEBI:59789"/>
    </ligand>
</feature>
<evidence type="ECO:0000256" key="1">
    <source>
        <dbReference type="ARBA" id="ARBA00022552"/>
    </source>
</evidence>
<dbReference type="AlphaFoldDB" id="A0AA37TCM2"/>
<dbReference type="InterPro" id="IPR002877">
    <property type="entry name" value="RNA_MeTrfase_FtsJ_dom"/>
</dbReference>
<dbReference type="HAMAP" id="MF_01547">
    <property type="entry name" value="RNA_methyltr_E"/>
    <property type="match status" value="1"/>
</dbReference>
<dbReference type="EC" id="2.1.1.166" evidence="6 11"/>
<keyword evidence="2 11" id="KW-0489">Methyltransferase</keyword>
<feature type="binding site" evidence="11">
    <location>
        <position position="52"/>
    </location>
    <ligand>
        <name>S-adenosyl-L-methionine</name>
        <dbReference type="ChEBI" id="CHEBI:59789"/>
    </ligand>
</feature>
<dbReference type="PIRSF" id="PIRSF005461">
    <property type="entry name" value="23S_rRNA_mtase"/>
    <property type="match status" value="1"/>
</dbReference>
<dbReference type="GO" id="GO:0005737">
    <property type="term" value="C:cytoplasm"/>
    <property type="evidence" value="ECO:0007669"/>
    <property type="project" value="UniProtKB-SubCell"/>
</dbReference>
<dbReference type="GO" id="GO:0008650">
    <property type="term" value="F:rRNA (uridine-2'-O-)-methyltransferase activity"/>
    <property type="evidence" value="ECO:0007669"/>
    <property type="project" value="UniProtKB-UniRule"/>
</dbReference>
<accession>A0AA37TCM2</accession>
<evidence type="ECO:0000256" key="3">
    <source>
        <dbReference type="ARBA" id="ARBA00022679"/>
    </source>
</evidence>
<reference evidence="14 15" key="1">
    <citation type="journal article" date="2014" name="Int. J. Syst. Evol. Microbiol.">
        <title>Complete genome sequence of Corynebacterium casei LMG S-19264T (=DSM 44701T), isolated from a smear-ripened cheese.</title>
        <authorList>
            <consortium name="US DOE Joint Genome Institute (JGI-PGF)"/>
            <person name="Walter F."/>
            <person name="Albersmeier A."/>
            <person name="Kalinowski J."/>
            <person name="Ruckert C."/>
        </authorList>
    </citation>
    <scope>NUCLEOTIDE SEQUENCE [LARGE SCALE GENOMIC DNA]</scope>
    <source>
        <strain evidence="14 15">NBRC 110095</strain>
    </source>
</reference>
<evidence type="ECO:0000256" key="4">
    <source>
        <dbReference type="ARBA" id="ARBA00022691"/>
    </source>
</evidence>
<keyword evidence="4 11" id="KW-0949">S-adenosyl-L-methionine</keyword>
<keyword evidence="11" id="KW-0963">Cytoplasm</keyword>
<name>A0AA37TCM2_9GAMM</name>
<dbReference type="SUPFAM" id="SSF53335">
    <property type="entry name" value="S-adenosyl-L-methionine-dependent methyltransferases"/>
    <property type="match status" value="1"/>
</dbReference>
<comment type="similarity">
    <text evidence="11">Belongs to the class I-like SAM-binding methyltransferase superfamily. RNA methyltransferase RlmE family.</text>
</comment>
<evidence type="ECO:0000256" key="10">
    <source>
        <dbReference type="ARBA" id="ARBA00048970"/>
    </source>
</evidence>
<keyword evidence="3 11" id="KW-0808">Transferase</keyword>
<feature type="active site" description="Proton acceptor" evidence="11 12">
    <location>
        <position position="154"/>
    </location>
</feature>
<evidence type="ECO:0000256" key="5">
    <source>
        <dbReference type="ARBA" id="ARBA00037569"/>
    </source>
</evidence>
<sequence length="198" mass="22008">MQEHFNDQFVKQSQSDGYRSRASYKLIELHEKDRLFRPGMCVVDLGSAPGGWSQVAAQLVGDSGVVFASDILLMDGIAGVEFVQGDFTEESVYNCLMDRMGEYSHQGADLVISDMAPNMSGMADIDQPRAMHLVELALDMARSVLKRNGNFVAKVFQGEGFDAYFQDLRASFQSVVTRKPDSSRARSREVYLVAKGFK</sequence>
<feature type="binding site" evidence="11">
    <location>
        <position position="50"/>
    </location>
    <ligand>
        <name>S-adenosyl-L-methionine</name>
        <dbReference type="ChEBI" id="CHEBI:59789"/>
    </ligand>
</feature>
<feature type="binding site" evidence="11">
    <location>
        <position position="86"/>
    </location>
    <ligand>
        <name>S-adenosyl-L-methionine</name>
        <dbReference type="ChEBI" id="CHEBI:59789"/>
    </ligand>
</feature>
<evidence type="ECO:0000256" key="11">
    <source>
        <dbReference type="HAMAP-Rule" id="MF_01547"/>
    </source>
</evidence>
<comment type="subcellular location">
    <subcellularLocation>
        <location evidence="11">Cytoplasm</location>
    </subcellularLocation>
</comment>
<organism evidence="14 15">
    <name type="scientific">Marinibactrum halimedae</name>
    <dbReference type="NCBI Taxonomy" id="1444977"/>
    <lineage>
        <taxon>Bacteria</taxon>
        <taxon>Pseudomonadati</taxon>
        <taxon>Pseudomonadota</taxon>
        <taxon>Gammaproteobacteria</taxon>
        <taxon>Cellvibrionales</taxon>
        <taxon>Cellvibrionaceae</taxon>
        <taxon>Marinibactrum</taxon>
    </lineage>
</organism>
<keyword evidence="1 11" id="KW-0698">rRNA processing</keyword>
<evidence type="ECO:0000256" key="9">
    <source>
        <dbReference type="ARBA" id="ARBA00042745"/>
    </source>
</evidence>
<proteinExistence type="inferred from homology"/>
<evidence type="ECO:0000256" key="6">
    <source>
        <dbReference type="ARBA" id="ARBA00038861"/>
    </source>
</evidence>
<evidence type="ECO:0000256" key="8">
    <source>
        <dbReference type="ARBA" id="ARBA00041995"/>
    </source>
</evidence>
<dbReference type="InterPro" id="IPR029063">
    <property type="entry name" value="SAM-dependent_MTases_sf"/>
</dbReference>
<dbReference type="NCBIfam" id="NF008390">
    <property type="entry name" value="PRK11188.1"/>
    <property type="match status" value="1"/>
</dbReference>
<evidence type="ECO:0000256" key="7">
    <source>
        <dbReference type="ARBA" id="ARBA00041129"/>
    </source>
</evidence>
<feature type="domain" description="Ribosomal RNA methyltransferase FtsJ" evidence="13">
    <location>
        <begin position="18"/>
        <end position="197"/>
    </location>
</feature>
<dbReference type="Proteomes" id="UP001156870">
    <property type="component" value="Unassembled WGS sequence"/>
</dbReference>